<evidence type="ECO:0000313" key="2">
    <source>
        <dbReference type="Proteomes" id="UP000287394"/>
    </source>
</evidence>
<dbReference type="EMBL" id="AP025739">
    <property type="protein sequence ID" value="BDI34265.1"/>
    <property type="molecule type" value="Genomic_DNA"/>
</dbReference>
<dbReference type="AlphaFoldDB" id="A0A402CWW1"/>
<dbReference type="OrthoDB" id="9796131at2"/>
<gene>
    <name evidence="1" type="ORF">CCAX7_63160</name>
</gene>
<keyword evidence="2" id="KW-1185">Reference proteome</keyword>
<dbReference type="NCBIfam" id="TIGR02243">
    <property type="entry name" value="putative baseplate assembly protein"/>
    <property type="match status" value="1"/>
</dbReference>
<proteinExistence type="predicted"/>
<organism evidence="1 2">
    <name type="scientific">Capsulimonas corticalis</name>
    <dbReference type="NCBI Taxonomy" id="2219043"/>
    <lineage>
        <taxon>Bacteria</taxon>
        <taxon>Bacillati</taxon>
        <taxon>Armatimonadota</taxon>
        <taxon>Armatimonadia</taxon>
        <taxon>Capsulimonadales</taxon>
        <taxon>Capsulimonadaceae</taxon>
        <taxon>Capsulimonas</taxon>
    </lineage>
</organism>
<name>A0A402CWW1_9BACT</name>
<reference evidence="1 2" key="1">
    <citation type="journal article" date="2019" name="Int. J. Syst. Evol. Microbiol.">
        <title>Capsulimonas corticalis gen. nov., sp. nov., an aerobic capsulated bacterium, of a novel bacterial order, Capsulimonadales ord. nov., of the class Armatimonadia of the phylum Armatimonadetes.</title>
        <authorList>
            <person name="Li J."/>
            <person name="Kudo C."/>
            <person name="Tonouchi A."/>
        </authorList>
    </citation>
    <scope>NUCLEOTIDE SEQUENCE [LARGE SCALE GENOMIC DNA]</scope>
    <source>
        <strain evidence="1 2">AX-7</strain>
    </source>
</reference>
<dbReference type="InterPro" id="IPR011749">
    <property type="entry name" value="CHP02243"/>
</dbReference>
<sequence>MSLPSPNLDDRKFQEIVNDVKQQIGRRCPEWTDHNVSDPGVTLIELFAYMTEMTLYRLNQVPEKNYIKFLEMIGVSLEPPSPALTDLRFRLSRPIEDQDGEEAFERTLRANDTVAATVRTETDEAVEFATDTDLRMVRPRLAHVLASRTDSDPNTLPGAREFAPGENSFPIFSPSPREGDALYLGFDADVSGNLIELEVGAVQSAAVGLDEDYPAQRWEIWDGEDSRWRALDIPRDTTYGFNRPPGMPKGDEPSGLIELAMPFGLSSRWLGGRRAYWVRCVYTPDLPPRGPERRTPAIYQKSPEIRSIAARTIGGSAPASNCSVIAWKDIGQSDGLPGQVFSLGHAPILPRRPGETVAVGEQGMPHAELDPWTEVLDFADSGPDDRHFVCDSLTGEIFFGPNVPQPDGSTLQHGAIPAKGLTVTFTSYRYGGGVRGNVAPDQLTVLKSSIPYVSTVSNPRRAEGGREQESLDRAKMRGQTILRMRDRAVTAEDYEYLARRASSGVGRAQCVQPRAVHDAGNIPPGVVRVLLVPSLAGDVPVPRPADLRVSERVRRDVTAYLDERRLLTTVLEVGEPDYVFVSTEITLVADPKADASQVRRSVQARLEDFIHPLRGGPNGDGWPFRLTLTLSDIYAQVQAAHGVAFLLDAKIFVSRLANAGEGLLTQEERIDITQGVRVNEHELLCTREHRIRVRPMSAVGTED</sequence>
<accession>A0A402CWW1</accession>
<dbReference type="RefSeq" id="WP_119321797.1">
    <property type="nucleotide sequence ID" value="NZ_AP025739.1"/>
</dbReference>
<protein>
    <submittedName>
        <fullName evidence="1">Baseplate assembly protein</fullName>
    </submittedName>
</protein>
<evidence type="ECO:0000313" key="1">
    <source>
        <dbReference type="EMBL" id="BDI34265.1"/>
    </source>
</evidence>
<dbReference type="Proteomes" id="UP000287394">
    <property type="component" value="Chromosome"/>
</dbReference>
<dbReference type="KEGG" id="ccot:CCAX7_63160"/>